<gene>
    <name evidence="1" type="ORF">UFOPK2366_01412</name>
</gene>
<accession>A0A6J6Q0N3</accession>
<sequence>MQHGCLAADVLADAVDLIAGDVELVAAFVGEQQIVALDAANGALDHAFVVADAVLVVHHIVARLEVFEEATALALARAGLAMRAAASGEIAFGDHRHLGRRNGEPAMQRSGDHVAAGTAEIGVRFGDLEVEAAVE</sequence>
<dbReference type="EMBL" id="CAEZXM010000284">
    <property type="protein sequence ID" value="CAB4704092.1"/>
    <property type="molecule type" value="Genomic_DNA"/>
</dbReference>
<evidence type="ECO:0000313" key="1">
    <source>
        <dbReference type="EMBL" id="CAB4704092.1"/>
    </source>
</evidence>
<reference evidence="1" key="1">
    <citation type="submission" date="2020-05" db="EMBL/GenBank/DDBJ databases">
        <authorList>
            <person name="Chiriac C."/>
            <person name="Salcher M."/>
            <person name="Ghai R."/>
            <person name="Kavagutti S V."/>
        </authorList>
    </citation>
    <scope>NUCLEOTIDE SEQUENCE</scope>
</reference>
<name>A0A6J6Q0N3_9ZZZZ</name>
<proteinExistence type="predicted"/>
<organism evidence="1">
    <name type="scientific">freshwater metagenome</name>
    <dbReference type="NCBI Taxonomy" id="449393"/>
    <lineage>
        <taxon>unclassified sequences</taxon>
        <taxon>metagenomes</taxon>
        <taxon>ecological metagenomes</taxon>
    </lineage>
</organism>
<dbReference type="AlphaFoldDB" id="A0A6J6Q0N3"/>
<protein>
    <submittedName>
        <fullName evidence="1">Unannotated protein</fullName>
    </submittedName>
</protein>